<comment type="caution">
    <text evidence="1">The sequence shown here is derived from an EMBL/GenBank/DDBJ whole genome shotgun (WGS) entry which is preliminary data.</text>
</comment>
<accession>A0ACC0I171</accession>
<dbReference type="Proteomes" id="UP001060215">
    <property type="component" value="Chromosome 2"/>
</dbReference>
<evidence type="ECO:0000313" key="1">
    <source>
        <dbReference type="EMBL" id="KAI8019040.1"/>
    </source>
</evidence>
<gene>
    <name evidence="1" type="ORF">LOK49_LG04G01721</name>
</gene>
<name>A0ACC0I171_9ERIC</name>
<sequence length="233" mass="25991">MSPRQFHEMQLSKREIINGNNGLCSFPLKINKDSHFIKKSPPPPPPLSSSSSSSTITKPQHRHRHHPVIIYTHSPKIIHTHPRDFMTLVQKLTGLSRSDPKPPRPKQNPGGCGENLADDINNNHQKSSAVVTNDDTESLLVTTDENSSNILVADVQIDSCFANRSIFDHPPVTGCFNNIPLFKPNNPSDFLCSTSAQPFYNNYADSMLLMPNMRSFITSSSSTLEGIKEFRDL</sequence>
<organism evidence="1 2">
    <name type="scientific">Camellia lanceoleosa</name>
    <dbReference type="NCBI Taxonomy" id="1840588"/>
    <lineage>
        <taxon>Eukaryota</taxon>
        <taxon>Viridiplantae</taxon>
        <taxon>Streptophyta</taxon>
        <taxon>Embryophyta</taxon>
        <taxon>Tracheophyta</taxon>
        <taxon>Spermatophyta</taxon>
        <taxon>Magnoliopsida</taxon>
        <taxon>eudicotyledons</taxon>
        <taxon>Gunneridae</taxon>
        <taxon>Pentapetalae</taxon>
        <taxon>asterids</taxon>
        <taxon>Ericales</taxon>
        <taxon>Theaceae</taxon>
        <taxon>Camellia</taxon>
    </lineage>
</organism>
<reference evidence="1 2" key="1">
    <citation type="journal article" date="2022" name="Plant J.">
        <title>Chromosome-level genome of Camellia lanceoleosa provides a valuable resource for understanding genome evolution and self-incompatibility.</title>
        <authorList>
            <person name="Gong W."/>
            <person name="Xiao S."/>
            <person name="Wang L."/>
            <person name="Liao Z."/>
            <person name="Chang Y."/>
            <person name="Mo W."/>
            <person name="Hu G."/>
            <person name="Li W."/>
            <person name="Zhao G."/>
            <person name="Zhu H."/>
            <person name="Hu X."/>
            <person name="Ji K."/>
            <person name="Xiang X."/>
            <person name="Song Q."/>
            <person name="Yuan D."/>
            <person name="Jin S."/>
            <person name="Zhang L."/>
        </authorList>
    </citation>
    <scope>NUCLEOTIDE SEQUENCE [LARGE SCALE GENOMIC DNA]</scope>
    <source>
        <strain evidence="1">SQ_2022a</strain>
    </source>
</reference>
<proteinExistence type="predicted"/>
<dbReference type="EMBL" id="CM045759">
    <property type="protein sequence ID" value="KAI8019040.1"/>
    <property type="molecule type" value="Genomic_DNA"/>
</dbReference>
<evidence type="ECO:0000313" key="2">
    <source>
        <dbReference type="Proteomes" id="UP001060215"/>
    </source>
</evidence>
<protein>
    <submittedName>
        <fullName evidence="1">VQ motif-containing protein 20</fullName>
    </submittedName>
</protein>
<keyword evidence="2" id="KW-1185">Reference proteome</keyword>